<reference evidence="3" key="1">
    <citation type="submission" date="2016-11" db="UniProtKB">
        <authorList>
            <consortium name="WormBaseParasite"/>
        </authorList>
    </citation>
    <scope>IDENTIFICATION</scope>
</reference>
<name>A0A1I7UKP2_9PELO</name>
<accession>A0A1I7UKP2</accession>
<proteinExistence type="predicted"/>
<evidence type="ECO:0000259" key="1">
    <source>
        <dbReference type="Pfam" id="PF26531"/>
    </source>
</evidence>
<keyword evidence="2" id="KW-1185">Reference proteome</keyword>
<dbReference type="InterPro" id="IPR059078">
    <property type="entry name" value="NTF2-like_nem"/>
</dbReference>
<dbReference type="STRING" id="1561998.A0A1I7UKP2"/>
<feature type="domain" description="Nuclear transport factor 2-like" evidence="1">
    <location>
        <begin position="22"/>
        <end position="138"/>
    </location>
</feature>
<organism evidence="2 3">
    <name type="scientific">Caenorhabditis tropicalis</name>
    <dbReference type="NCBI Taxonomy" id="1561998"/>
    <lineage>
        <taxon>Eukaryota</taxon>
        <taxon>Metazoa</taxon>
        <taxon>Ecdysozoa</taxon>
        <taxon>Nematoda</taxon>
        <taxon>Chromadorea</taxon>
        <taxon>Rhabditida</taxon>
        <taxon>Rhabditina</taxon>
        <taxon>Rhabditomorpha</taxon>
        <taxon>Rhabditoidea</taxon>
        <taxon>Rhabditidae</taxon>
        <taxon>Peloderinae</taxon>
        <taxon>Caenorhabditis</taxon>
    </lineage>
</organism>
<dbReference type="AlphaFoldDB" id="A0A1I7UKP2"/>
<sequence length="184" mass="21177">MILLFLLFLAASWAHPGAPIPPKEVAREFFGRFTKAVNDGNVEEIKKLFAPTFVENAKNTKYFENITQEIGGYTWSIEYAVPGVFEQPNNNTHILNGTVFFRGPHPTYIKKNFDFTLQNIYKNPQMSPLTWQVKSLTMKPYSNQKFFQQSQQEPIIWSLGDWNMSKKAQRSPGNKEKDAGPQVR</sequence>
<dbReference type="eggNOG" id="ENOG502THRR">
    <property type="taxonomic scope" value="Eukaryota"/>
</dbReference>
<dbReference type="Proteomes" id="UP000095282">
    <property type="component" value="Unplaced"/>
</dbReference>
<dbReference type="Pfam" id="PF26531">
    <property type="entry name" value="NTF2_4"/>
    <property type="match status" value="1"/>
</dbReference>
<dbReference type="WBParaSite" id="Csp11.Scaffold630.g16925.t1">
    <property type="protein sequence ID" value="Csp11.Scaffold630.g16925.t1"/>
    <property type="gene ID" value="Csp11.Scaffold630.g16925"/>
</dbReference>
<evidence type="ECO:0000313" key="3">
    <source>
        <dbReference type="WBParaSite" id="Csp11.Scaffold630.g16925.t1"/>
    </source>
</evidence>
<evidence type="ECO:0000313" key="2">
    <source>
        <dbReference type="Proteomes" id="UP000095282"/>
    </source>
</evidence>
<protein>
    <submittedName>
        <fullName evidence="3">DUF4440 domain-containing protein</fullName>
    </submittedName>
</protein>